<accession>A0A1W2C079</accession>
<evidence type="ECO:0008006" key="3">
    <source>
        <dbReference type="Google" id="ProtNLM"/>
    </source>
</evidence>
<keyword evidence="2" id="KW-1185">Reference proteome</keyword>
<dbReference type="OrthoDB" id="7432864at2"/>
<dbReference type="RefSeq" id="WP_084410043.1">
    <property type="nucleotide sequence ID" value="NZ_FWXR01000008.1"/>
</dbReference>
<gene>
    <name evidence="1" type="ORF">SAMN06297251_10862</name>
</gene>
<reference evidence="1 2" key="1">
    <citation type="submission" date="2017-04" db="EMBL/GenBank/DDBJ databases">
        <authorList>
            <person name="Afonso C.L."/>
            <person name="Miller P.J."/>
            <person name="Scott M.A."/>
            <person name="Spackman E."/>
            <person name="Goraichik I."/>
            <person name="Dimitrov K.M."/>
            <person name="Suarez D.L."/>
            <person name="Swayne D.E."/>
        </authorList>
    </citation>
    <scope>NUCLEOTIDE SEQUENCE [LARGE SCALE GENOMIC DNA]</scope>
    <source>
        <strain evidence="1 2">CGMCC 1.10972</strain>
    </source>
</reference>
<evidence type="ECO:0000313" key="1">
    <source>
        <dbReference type="EMBL" id="SMC78501.1"/>
    </source>
</evidence>
<protein>
    <recommendedName>
        <fullName evidence="3">PemK-like, MazF-like toxin of type II toxin-antitoxin system</fullName>
    </recommendedName>
</protein>
<name>A0A1W2C079_9HYPH</name>
<proteinExistence type="predicted"/>
<evidence type="ECO:0000313" key="2">
    <source>
        <dbReference type="Proteomes" id="UP000192656"/>
    </source>
</evidence>
<dbReference type="STRING" id="937218.SAMN06297251_10862"/>
<dbReference type="Proteomes" id="UP000192656">
    <property type="component" value="Unassembled WGS sequence"/>
</dbReference>
<dbReference type="EMBL" id="FWXR01000008">
    <property type="protein sequence ID" value="SMC78501.1"/>
    <property type="molecule type" value="Genomic_DNA"/>
</dbReference>
<dbReference type="AlphaFoldDB" id="A0A1W2C079"/>
<sequence length="139" mass="15727">MTGDFPKAGQVFGYHFLWQWQAKRGETEGRKKRNVCAAVVVTNDRGKHVVFIAPITKQEPDDDRAAIEIPKIEARRAKLDTDIRLWIILDEMNSDIVEESYTLEERTAKGAFSPAFTESIVRGILAIRKAGKLRVTGRV</sequence>
<organism evidence="1 2">
    <name type="scientific">Fulvimarina manganoxydans</name>
    <dbReference type="NCBI Taxonomy" id="937218"/>
    <lineage>
        <taxon>Bacteria</taxon>
        <taxon>Pseudomonadati</taxon>
        <taxon>Pseudomonadota</taxon>
        <taxon>Alphaproteobacteria</taxon>
        <taxon>Hyphomicrobiales</taxon>
        <taxon>Aurantimonadaceae</taxon>
        <taxon>Fulvimarina</taxon>
    </lineage>
</organism>